<reference evidence="1 2" key="1">
    <citation type="submission" date="2019-08" db="EMBL/GenBank/DDBJ databases">
        <title>Calorimonas adulescens gen. nov., sp. nov., an anaerobic thermophilic bacterium from Sakhalin hot spring.</title>
        <authorList>
            <person name="Khomyakova M.A."/>
            <person name="Merkel A.Y."/>
            <person name="Novikov A."/>
            <person name="Bonch-Osmolovskaya E.A."/>
            <person name="Slobodkin A.I."/>
        </authorList>
    </citation>
    <scope>NUCLEOTIDE SEQUENCE [LARGE SCALE GENOMIC DNA]</scope>
    <source>
        <strain evidence="1 2">A05MB</strain>
    </source>
</reference>
<proteinExistence type="predicted"/>
<evidence type="ECO:0000313" key="1">
    <source>
        <dbReference type="EMBL" id="TZE80273.1"/>
    </source>
</evidence>
<keyword evidence="2" id="KW-1185">Reference proteome</keyword>
<sequence>MMGNVGIALSGLRSYVANLHTELAPKGIHVAHRSLGLFMKPGTGAVNDPDVIADMWYNVYAEKKGGEDVYPEGVTPATIIF</sequence>
<protein>
    <submittedName>
        <fullName evidence="1">Dehydrogenase</fullName>
    </submittedName>
</protein>
<organism evidence="1 2">
    <name type="scientific">Calorimonas adulescens</name>
    <dbReference type="NCBI Taxonomy" id="2606906"/>
    <lineage>
        <taxon>Bacteria</taxon>
        <taxon>Bacillati</taxon>
        <taxon>Bacillota</taxon>
        <taxon>Clostridia</taxon>
        <taxon>Thermoanaerobacterales</taxon>
        <taxon>Thermoanaerobacteraceae</taxon>
        <taxon>Calorimonas</taxon>
    </lineage>
</organism>
<accession>A0A5D8Q9T5</accession>
<dbReference type="Proteomes" id="UP000322976">
    <property type="component" value="Unassembled WGS sequence"/>
</dbReference>
<evidence type="ECO:0000313" key="2">
    <source>
        <dbReference type="Proteomes" id="UP000322976"/>
    </source>
</evidence>
<gene>
    <name evidence="1" type="ORF">FWJ32_12945</name>
</gene>
<comment type="caution">
    <text evidence="1">The sequence shown here is derived from an EMBL/GenBank/DDBJ whole genome shotgun (WGS) entry which is preliminary data.</text>
</comment>
<dbReference type="EMBL" id="VTPS01000036">
    <property type="protein sequence ID" value="TZE80273.1"/>
    <property type="molecule type" value="Genomic_DNA"/>
</dbReference>
<dbReference type="AlphaFoldDB" id="A0A5D8Q9T5"/>
<name>A0A5D8Q9T5_9THEO</name>